<accession>A0A1H0VGB0</accession>
<dbReference type="Proteomes" id="UP000199073">
    <property type="component" value="Unassembled WGS sequence"/>
</dbReference>
<reference evidence="1 2" key="1">
    <citation type="submission" date="2016-10" db="EMBL/GenBank/DDBJ databases">
        <authorList>
            <person name="de Groot N.N."/>
        </authorList>
    </citation>
    <scope>NUCLEOTIDE SEQUENCE [LARGE SCALE GENOMIC DNA]</scope>
    <source>
        <strain evidence="1 2">DSM 12130</strain>
    </source>
</reference>
<name>A0A1H0VGB0_9BACT</name>
<gene>
    <name evidence="1" type="ORF">SAMN05660330_04050</name>
</gene>
<dbReference type="Gene3D" id="3.40.50.300">
    <property type="entry name" value="P-loop containing nucleotide triphosphate hydrolases"/>
    <property type="match status" value="1"/>
</dbReference>
<dbReference type="EMBL" id="FNJI01000049">
    <property type="protein sequence ID" value="SDP77373.1"/>
    <property type="molecule type" value="Genomic_DNA"/>
</dbReference>
<dbReference type="AlphaFoldDB" id="A0A1H0VGB0"/>
<evidence type="ECO:0000313" key="2">
    <source>
        <dbReference type="Proteomes" id="UP000199073"/>
    </source>
</evidence>
<evidence type="ECO:0000313" key="1">
    <source>
        <dbReference type="EMBL" id="SDP77373.1"/>
    </source>
</evidence>
<proteinExistence type="predicted"/>
<organism evidence="1 2">
    <name type="scientific">Desulforhopalus singaporensis</name>
    <dbReference type="NCBI Taxonomy" id="91360"/>
    <lineage>
        <taxon>Bacteria</taxon>
        <taxon>Pseudomonadati</taxon>
        <taxon>Thermodesulfobacteriota</taxon>
        <taxon>Desulfobulbia</taxon>
        <taxon>Desulfobulbales</taxon>
        <taxon>Desulfocapsaceae</taxon>
        <taxon>Desulforhopalus</taxon>
    </lineage>
</organism>
<sequence>MSQEDRMDVHSQIQTLEQLLNRSIIGQNDVVERLLLTLLCDGNVLVEHYP</sequence>
<dbReference type="STRING" id="91360.SAMN05660330_04050"/>
<protein>
    <submittedName>
        <fullName evidence="1">MoxR-like ATPase</fullName>
    </submittedName>
</protein>
<dbReference type="RefSeq" id="WP_176761346.1">
    <property type="nucleotide sequence ID" value="NZ_FNJI01000049.1"/>
</dbReference>
<dbReference type="InterPro" id="IPR027417">
    <property type="entry name" value="P-loop_NTPase"/>
</dbReference>
<keyword evidence="2" id="KW-1185">Reference proteome</keyword>